<proteinExistence type="predicted"/>
<name>A0A2T7BXA1_9STAP</name>
<dbReference type="EMBL" id="BKAV01000008">
    <property type="protein sequence ID" value="GEQ00099.1"/>
    <property type="molecule type" value="Genomic_DNA"/>
</dbReference>
<evidence type="ECO:0000256" key="1">
    <source>
        <dbReference type="SAM" id="Phobius"/>
    </source>
</evidence>
<gene>
    <name evidence="3" type="ORF">NCTC12413_01165</name>
    <name evidence="2" type="ORF">SAR03_11360</name>
</gene>
<keyword evidence="5" id="KW-1185">Reference proteome</keyword>
<keyword evidence="1" id="KW-0472">Membrane</keyword>
<protein>
    <submittedName>
        <fullName evidence="3">Uncharacterized protein</fullName>
    </submittedName>
</protein>
<dbReference type="RefSeq" id="WP_021459811.1">
    <property type="nucleotide sequence ID" value="NZ_CP075522.1"/>
</dbReference>
<reference evidence="3 4" key="1">
    <citation type="submission" date="2018-06" db="EMBL/GenBank/DDBJ databases">
        <authorList>
            <consortium name="Pathogen Informatics"/>
            <person name="Doyle S."/>
        </authorList>
    </citation>
    <scope>NUCLEOTIDE SEQUENCE [LARGE SCALE GENOMIC DNA]</scope>
    <source>
        <strain evidence="3 4">NCTC12413</strain>
    </source>
</reference>
<dbReference type="EMBL" id="UGZE01000001">
    <property type="protein sequence ID" value="SUJ17509.1"/>
    <property type="molecule type" value="Genomic_DNA"/>
</dbReference>
<sequence length="83" mass="9329">MIAISEGVSYKHCYSPLNRAFLFKVNVILLIATQQSHLVIGGFQSLNIVISQNVLYFAIGELSLYYQILIANVANLKKQKKID</sequence>
<feature type="transmembrane region" description="Helical" evidence="1">
    <location>
        <begin position="21"/>
        <end position="43"/>
    </location>
</feature>
<evidence type="ECO:0000313" key="2">
    <source>
        <dbReference type="EMBL" id="GEQ00099.1"/>
    </source>
</evidence>
<keyword evidence="1" id="KW-1133">Transmembrane helix</keyword>
<dbReference type="AlphaFoldDB" id="A0A2T7BXA1"/>
<accession>A0A2T7BXA1</accession>
<evidence type="ECO:0000313" key="5">
    <source>
        <dbReference type="Proteomes" id="UP000321598"/>
    </source>
</evidence>
<organism evidence="3 4">
    <name type="scientific">Staphylococcus arlettae</name>
    <dbReference type="NCBI Taxonomy" id="29378"/>
    <lineage>
        <taxon>Bacteria</taxon>
        <taxon>Bacillati</taxon>
        <taxon>Bacillota</taxon>
        <taxon>Bacilli</taxon>
        <taxon>Bacillales</taxon>
        <taxon>Staphylococcaceae</taxon>
        <taxon>Staphylococcus</taxon>
    </lineage>
</organism>
<reference evidence="2 5" key="2">
    <citation type="submission" date="2019-07" db="EMBL/GenBank/DDBJ databases">
        <title>Whole genome shotgun sequence of Staphylococcus arlettae NBRC 109765.</title>
        <authorList>
            <person name="Hosoyama A."/>
            <person name="Uohara A."/>
            <person name="Ohji S."/>
            <person name="Ichikawa N."/>
        </authorList>
    </citation>
    <scope>NUCLEOTIDE SEQUENCE [LARGE SCALE GENOMIC DNA]</scope>
    <source>
        <strain evidence="2 5">NBRC 109765</strain>
    </source>
</reference>
<dbReference type="Proteomes" id="UP000321598">
    <property type="component" value="Unassembled WGS sequence"/>
</dbReference>
<dbReference type="Proteomes" id="UP000254956">
    <property type="component" value="Unassembled WGS sequence"/>
</dbReference>
<evidence type="ECO:0000313" key="3">
    <source>
        <dbReference type="EMBL" id="SUJ17509.1"/>
    </source>
</evidence>
<evidence type="ECO:0000313" key="4">
    <source>
        <dbReference type="Proteomes" id="UP000254956"/>
    </source>
</evidence>
<feature type="transmembrane region" description="Helical" evidence="1">
    <location>
        <begin position="55"/>
        <end position="74"/>
    </location>
</feature>
<keyword evidence="1" id="KW-0812">Transmembrane</keyword>